<accession>A0A1T3CQK4</accession>
<dbReference type="Pfam" id="PF01565">
    <property type="entry name" value="FAD_binding_4"/>
    <property type="match status" value="1"/>
</dbReference>
<proteinExistence type="inferred from homology"/>
<feature type="chain" id="PRO_5013001490" evidence="3">
    <location>
        <begin position="20"/>
        <end position="581"/>
    </location>
</feature>
<dbReference type="InterPro" id="IPR016166">
    <property type="entry name" value="FAD-bd_PCMH"/>
</dbReference>
<dbReference type="Proteomes" id="UP000191004">
    <property type="component" value="Unassembled WGS sequence"/>
</dbReference>
<dbReference type="InterPro" id="IPR006094">
    <property type="entry name" value="Oxid_FAD_bind_N"/>
</dbReference>
<evidence type="ECO:0000259" key="4">
    <source>
        <dbReference type="PROSITE" id="PS51387"/>
    </source>
</evidence>
<protein>
    <submittedName>
        <fullName evidence="5">Isoamyl alcohol oxidase</fullName>
    </submittedName>
</protein>
<keyword evidence="2" id="KW-0560">Oxidoreductase</keyword>
<dbReference type="InterPro" id="IPR050432">
    <property type="entry name" value="FAD-linked_Oxidoreductases_BP"/>
</dbReference>
<dbReference type="EMBL" id="LVVK01000009">
    <property type="protein sequence ID" value="OPB43351.1"/>
    <property type="molecule type" value="Genomic_DNA"/>
</dbReference>
<evidence type="ECO:0000256" key="1">
    <source>
        <dbReference type="ARBA" id="ARBA00005466"/>
    </source>
</evidence>
<dbReference type="GO" id="GO:0071949">
    <property type="term" value="F:FAD binding"/>
    <property type="evidence" value="ECO:0007669"/>
    <property type="project" value="InterPro"/>
</dbReference>
<comment type="similarity">
    <text evidence="1">Belongs to the oxygen-dependent FAD-linked oxidoreductase family.</text>
</comment>
<sequence>MKFSLQLAATATLLASAHASNLTTEAVARPPPPPPPPPACRYLPSDPQWPNAAAWKSLNSSVGGRLIATVPIGTPCHDPKYNKAVCSQLQANWELPQTHYTTSSSVMQPFFANQSCDPFTPESKPCVLGNYINYAVNVSCDADVQAALAFATKYNIRVVVRNTGHDFFGRSTGAGALGIWTHNLKSISISTYKSTNYTGPSMKVGAGVQGFEMLEAAHAKGFVAVSGECPTVGVAGGYTQGGGHSALSTSFGLGADQTLEFEVVTAAGQILTASPSKNSDLYWALSGGGSGYGVVTSMTVKLHPDATIGGAKIIIAAATTTQDNFNKFVAGFHAMLPAMIDKGAMVIYLLTNTVFELEPVTVYNSTSDYVQNVVLADFNALLSELGITPISTQYTTLSYYDHYNTYMGPLPNGNLDVGDFNYGSRLIPRSVLENNNNALQAVLQNLTAHGVIMVGSSANYAKPAGAASNAVFPVWRTTTVHLQIGTVWNNTAPWSQMLADQKTITNEYVPQLTAVTPGSGAYMNEGDFQQPNFQQTFFGSNYNTLLSIKKKYDPNSLFYGLRLVGSEAWTVDNNGRMCRAK</sequence>
<dbReference type="PROSITE" id="PS51387">
    <property type="entry name" value="FAD_PCMH"/>
    <property type="match status" value="1"/>
</dbReference>
<dbReference type="PANTHER" id="PTHR13878">
    <property type="entry name" value="GULONOLACTONE OXIDASE"/>
    <property type="match status" value="1"/>
</dbReference>
<name>A0A1T3CQK4_9HYPO</name>
<organism evidence="5 6">
    <name type="scientific">Trichoderma guizhouense</name>
    <dbReference type="NCBI Taxonomy" id="1491466"/>
    <lineage>
        <taxon>Eukaryota</taxon>
        <taxon>Fungi</taxon>
        <taxon>Dikarya</taxon>
        <taxon>Ascomycota</taxon>
        <taxon>Pezizomycotina</taxon>
        <taxon>Sordariomycetes</taxon>
        <taxon>Hypocreomycetidae</taxon>
        <taxon>Hypocreales</taxon>
        <taxon>Hypocreaceae</taxon>
        <taxon>Trichoderma</taxon>
    </lineage>
</organism>
<feature type="signal peptide" evidence="3">
    <location>
        <begin position="1"/>
        <end position="19"/>
    </location>
</feature>
<keyword evidence="6" id="KW-1185">Reference proteome</keyword>
<dbReference type="PANTHER" id="PTHR13878:SF91">
    <property type="entry name" value="FAD BINDING DOMAIN PROTEIN (AFU_ORTHOLOGUE AFUA_6G12070)-RELATED"/>
    <property type="match status" value="1"/>
</dbReference>
<feature type="domain" description="FAD-binding PCMH-type" evidence="4">
    <location>
        <begin position="127"/>
        <end position="305"/>
    </location>
</feature>
<keyword evidence="3" id="KW-0732">Signal</keyword>
<evidence type="ECO:0000256" key="2">
    <source>
        <dbReference type="ARBA" id="ARBA00023002"/>
    </source>
</evidence>
<dbReference type="Gene3D" id="3.30.465.10">
    <property type="match status" value="2"/>
</dbReference>
<reference evidence="5 6" key="1">
    <citation type="submission" date="2016-04" db="EMBL/GenBank/DDBJ databases">
        <title>Multiple horizontal gene transfer events from other fungi enriched the ability of the initially mycotrophic fungus Trichoderma (Ascomycota) to feed on dead plant biomass.</title>
        <authorList>
            <person name="Atanasova L."/>
            <person name="Chenthamara K."/>
            <person name="Zhang J."/>
            <person name="Grujic M."/>
            <person name="Henrissat B."/>
            <person name="Kuo A."/>
            <person name="Aertz A."/>
            <person name="Salamov A."/>
            <person name="Lipzen A."/>
            <person name="Labutti K."/>
            <person name="Barry K."/>
            <person name="Miao Y."/>
            <person name="Rahimi M.J."/>
            <person name="Shen Q."/>
            <person name="Grigoriev I.V."/>
            <person name="Kubicek C.P."/>
            <person name="Druzhinina I.S."/>
        </authorList>
    </citation>
    <scope>NUCLEOTIDE SEQUENCE [LARGE SCALE GENOMIC DNA]</scope>
    <source>
        <strain evidence="5 6">NJAU 4742</strain>
    </source>
</reference>
<dbReference type="GO" id="GO:0016491">
    <property type="term" value="F:oxidoreductase activity"/>
    <property type="evidence" value="ECO:0007669"/>
    <property type="project" value="UniProtKB-KW"/>
</dbReference>
<dbReference type="Pfam" id="PF08031">
    <property type="entry name" value="BBE"/>
    <property type="match status" value="1"/>
</dbReference>
<dbReference type="AlphaFoldDB" id="A0A1T3CQK4"/>
<dbReference type="OrthoDB" id="9983560at2759"/>
<dbReference type="InterPro" id="IPR036318">
    <property type="entry name" value="FAD-bd_PCMH-like_sf"/>
</dbReference>
<dbReference type="SUPFAM" id="SSF56176">
    <property type="entry name" value="FAD-binding/transporter-associated domain-like"/>
    <property type="match status" value="1"/>
</dbReference>
<dbReference type="InterPro" id="IPR012951">
    <property type="entry name" value="BBE"/>
</dbReference>
<evidence type="ECO:0000256" key="3">
    <source>
        <dbReference type="SAM" id="SignalP"/>
    </source>
</evidence>
<evidence type="ECO:0000313" key="5">
    <source>
        <dbReference type="EMBL" id="OPB43351.1"/>
    </source>
</evidence>
<dbReference type="InterPro" id="IPR016169">
    <property type="entry name" value="FAD-bd_PCMH_sub2"/>
</dbReference>
<evidence type="ECO:0000313" key="6">
    <source>
        <dbReference type="Proteomes" id="UP000191004"/>
    </source>
</evidence>
<gene>
    <name evidence="5" type="ORF">A0O28_0105420</name>
</gene>
<comment type="caution">
    <text evidence="5">The sequence shown here is derived from an EMBL/GenBank/DDBJ whole genome shotgun (WGS) entry which is preliminary data.</text>
</comment>